<dbReference type="AlphaFoldDB" id="A0A3T0D4I5"/>
<dbReference type="SUPFAM" id="SSF46689">
    <property type="entry name" value="Homeodomain-like"/>
    <property type="match status" value="1"/>
</dbReference>
<evidence type="ECO:0000313" key="1">
    <source>
        <dbReference type="EMBL" id="AZT89970.1"/>
    </source>
</evidence>
<proteinExistence type="predicted"/>
<dbReference type="InterPro" id="IPR009057">
    <property type="entry name" value="Homeodomain-like_sf"/>
</dbReference>
<dbReference type="Proteomes" id="UP000282930">
    <property type="component" value="Chromosome"/>
</dbReference>
<dbReference type="EMBL" id="CP034791">
    <property type="protein sequence ID" value="AZT89970.1"/>
    <property type="molecule type" value="Genomic_DNA"/>
</dbReference>
<protein>
    <submittedName>
        <fullName evidence="1">Helix-turn-helix domain-containing protein</fullName>
    </submittedName>
</protein>
<accession>A0A3T0D4I5</accession>
<gene>
    <name evidence="1" type="ORF">ELD05_04505</name>
</gene>
<reference evidence="1 2" key="1">
    <citation type="submission" date="2018-12" db="EMBL/GenBank/DDBJ databases">
        <title>Genome sequence from the cellulolytic species, Caldicellulosiruptor changbaiensis.</title>
        <authorList>
            <person name="Blumer-Schuette S.E."/>
            <person name="Mendoza C."/>
        </authorList>
    </citation>
    <scope>NUCLEOTIDE SEQUENCE [LARGE SCALE GENOMIC DNA]</scope>
    <source>
        <strain evidence="1 2">CBS-Z</strain>
    </source>
</reference>
<keyword evidence="2" id="KW-1185">Reference proteome</keyword>
<evidence type="ECO:0000313" key="2">
    <source>
        <dbReference type="Proteomes" id="UP000282930"/>
    </source>
</evidence>
<name>A0A3T0D4I5_9FIRM</name>
<dbReference type="Pfam" id="PF13551">
    <property type="entry name" value="HTH_29"/>
    <property type="match status" value="1"/>
</dbReference>
<organism evidence="1 2">
    <name type="scientific">Caldicellulosiruptor changbaiensis</name>
    <dbReference type="NCBI Taxonomy" id="1222016"/>
    <lineage>
        <taxon>Bacteria</taxon>
        <taxon>Bacillati</taxon>
        <taxon>Bacillota</taxon>
        <taxon>Bacillota incertae sedis</taxon>
        <taxon>Caldicellulosiruptorales</taxon>
        <taxon>Caldicellulosiruptoraceae</taxon>
        <taxon>Caldicellulosiruptor</taxon>
    </lineage>
</organism>
<dbReference type="KEGG" id="ccha:ELD05_04505"/>
<sequence>MLTIAMHITIHTLYKQECNKSQIARMLGIDRKTVRKVIKDIE</sequence>
<dbReference type="Gene3D" id="1.10.10.60">
    <property type="entry name" value="Homeodomain-like"/>
    <property type="match status" value="1"/>
</dbReference>